<accession>A0AAT9J7L2</accession>
<reference evidence="1" key="2">
    <citation type="submission" date="2024-03" db="EMBL/GenBank/DDBJ databases">
        <authorList>
            <person name="Ni Y."/>
            <person name="Xu T."/>
            <person name="Yan S."/>
            <person name="Chen L."/>
            <person name="Wang Y."/>
        </authorList>
    </citation>
    <scope>NUCLEOTIDE SEQUENCE</scope>
    <source>
        <strain evidence="1">NYM1</strain>
    </source>
</reference>
<protein>
    <submittedName>
        <fullName evidence="1">ORF20</fullName>
    </submittedName>
</protein>
<dbReference type="EMBL" id="BK067792">
    <property type="protein sequence ID" value="DBA52227.1"/>
    <property type="molecule type" value="Genomic_DNA"/>
</dbReference>
<reference evidence="1" key="1">
    <citation type="journal article" date="2024" name="Environ. Microbiol. Rep.">
        <title>Hiding in plain sight: The discovery of complete genomes of 11 hypothetical spindle-shaped viruses that putatively infect mesophilic ammonia-oxidizing archaea.</title>
        <authorList>
            <person name="Ni Y."/>
            <person name="Xu T."/>
            <person name="Yan S."/>
            <person name="Chen L."/>
            <person name="Wang Y."/>
        </authorList>
    </citation>
    <scope>NUCLEOTIDE SEQUENCE</scope>
    <source>
        <strain evidence="1">NYM1</strain>
    </source>
</reference>
<name>A0AAT9J7L2_9VIRU</name>
<sequence>MTESRLTDVNTACISYRTKCLMALDKRLYKNCIGAIKALNGLLPEDNLTTGKTYRIIFDDEEYNKVINSVFQIKCLDCNQEFQYDTIDFFMINLPTSEQIMTGRKTTKVWFCTKCKKNQRLDESEVIEDSKQMPFYSRFVPMPPVNDHGLISQLSFHSKMVEWIWLCLDNLEEAFARFRDDNWSRGEKMFENFDIDTSIEEAQS</sequence>
<proteinExistence type="predicted"/>
<organism evidence="1">
    <name type="scientific">Nitrosopumilaceae spindle-shaped virus</name>
    <dbReference type="NCBI Taxonomy" id="3065433"/>
    <lineage>
        <taxon>Viruses</taxon>
    </lineage>
</organism>
<evidence type="ECO:0000313" key="1">
    <source>
        <dbReference type="EMBL" id="DBA52227.1"/>
    </source>
</evidence>